<proteinExistence type="predicted"/>
<organism evidence="3 4">
    <name type="scientific">Lagenidium giganteum</name>
    <dbReference type="NCBI Taxonomy" id="4803"/>
    <lineage>
        <taxon>Eukaryota</taxon>
        <taxon>Sar</taxon>
        <taxon>Stramenopiles</taxon>
        <taxon>Oomycota</taxon>
        <taxon>Peronosporomycetes</taxon>
        <taxon>Pythiales</taxon>
        <taxon>Pythiaceae</taxon>
    </lineage>
</organism>
<dbReference type="Proteomes" id="UP001146120">
    <property type="component" value="Unassembled WGS sequence"/>
</dbReference>
<dbReference type="SUPFAM" id="SSF47616">
    <property type="entry name" value="GST C-terminal domain-like"/>
    <property type="match status" value="2"/>
</dbReference>
<dbReference type="Pfam" id="PF02798">
    <property type="entry name" value="GST_N"/>
    <property type="match status" value="2"/>
</dbReference>
<dbReference type="InterPro" id="IPR040079">
    <property type="entry name" value="Glutathione_S-Trfase"/>
</dbReference>
<feature type="domain" description="GST N-terminal" evidence="1">
    <location>
        <begin position="212"/>
        <end position="289"/>
    </location>
</feature>
<feature type="domain" description="GST C-terminal" evidence="2">
    <location>
        <begin position="292"/>
        <end position="416"/>
    </location>
</feature>
<dbReference type="Pfam" id="PF14497">
    <property type="entry name" value="GST_C_3"/>
    <property type="match status" value="2"/>
</dbReference>
<comment type="caution">
    <text evidence="3">The sequence shown here is derived from an EMBL/GenBank/DDBJ whole genome shotgun (WGS) entry which is preliminary data.</text>
</comment>
<dbReference type="SFLD" id="SFLDG01205">
    <property type="entry name" value="AMPS.1"/>
    <property type="match status" value="2"/>
</dbReference>
<dbReference type="InterPro" id="IPR004045">
    <property type="entry name" value="Glutathione_S-Trfase_N"/>
</dbReference>
<dbReference type="Gene3D" id="1.20.1050.10">
    <property type="match status" value="2"/>
</dbReference>
<accession>A0AAV2Z6Z7</accession>
<feature type="domain" description="GST C-terminal" evidence="2">
    <location>
        <begin position="85"/>
        <end position="216"/>
    </location>
</feature>
<sequence length="416" mass="47010">MSTFPKIKLTYFSAIGRAEAIRLALHIGGIPFVDERVSHEQFAEMKSSLPFGQLPVLEVDGEVMAQSQGMLRYAGRLAKLYPANDPLTALKIDEILAALDEFVDQLIPSMREQDPEKKLTMRKELATVTLPRYLQRIEARLAKLEPLLPSDQLFIHHTSLYSIVHWLKGGHLDNIPTTIVDDYKLWTSIYDRVAKHPKVVEWYAAVKNTTKPKLKLTYFPAPGRAEAIRLAFHIGDLEFEDERITFDELPSRKPSLPFEQLPVLEVNDEIIAQTYPLLRYAGTLSGLYPANDPLAALRVDEVFGVIDDLGSAWMPSFREQDPVKKMAMRQELADVTIPKYMSALDKRVGHWNGAFATGDQLTVADLVIYSTYMGLKSGVLEGVPGDVADKYSHLVRVFDKVREHPKVAEWNQTHSK</sequence>
<dbReference type="GO" id="GO:0006749">
    <property type="term" value="P:glutathione metabolic process"/>
    <property type="evidence" value="ECO:0007669"/>
    <property type="project" value="TreeGrafter"/>
</dbReference>
<dbReference type="FunFam" id="1.20.1050.10:FF:000030">
    <property type="entry name" value="Glutathione S-transferase S1"/>
    <property type="match status" value="1"/>
</dbReference>
<dbReference type="InterPro" id="IPR010987">
    <property type="entry name" value="Glutathione-S-Trfase_C-like"/>
</dbReference>
<keyword evidence="4" id="KW-1185">Reference proteome</keyword>
<gene>
    <name evidence="3" type="ORF">N0F65_010954</name>
</gene>
<name>A0AAV2Z6Z7_9STRA</name>
<dbReference type="Gene3D" id="3.40.30.10">
    <property type="entry name" value="Glutaredoxin"/>
    <property type="match status" value="2"/>
</dbReference>
<evidence type="ECO:0008006" key="5">
    <source>
        <dbReference type="Google" id="ProtNLM"/>
    </source>
</evidence>
<dbReference type="SUPFAM" id="SSF52833">
    <property type="entry name" value="Thioredoxin-like"/>
    <property type="match status" value="2"/>
</dbReference>
<protein>
    <recommendedName>
        <fullName evidence="5">Glutathione S-transferase</fullName>
    </recommendedName>
</protein>
<dbReference type="FunFam" id="3.40.30.10:FF:000608">
    <property type="entry name" value="Glutathione S-Transferase"/>
    <property type="match status" value="1"/>
</dbReference>
<reference evidence="3" key="1">
    <citation type="submission" date="2022-11" db="EMBL/GenBank/DDBJ databases">
        <authorList>
            <person name="Morgan W.R."/>
            <person name="Tartar A."/>
        </authorList>
    </citation>
    <scope>NUCLEOTIDE SEQUENCE</scope>
    <source>
        <strain evidence="3">ARSEF 373</strain>
    </source>
</reference>
<dbReference type="InterPro" id="IPR036249">
    <property type="entry name" value="Thioredoxin-like_sf"/>
</dbReference>
<evidence type="ECO:0000259" key="1">
    <source>
        <dbReference type="PROSITE" id="PS50404"/>
    </source>
</evidence>
<evidence type="ECO:0000313" key="4">
    <source>
        <dbReference type="Proteomes" id="UP001146120"/>
    </source>
</evidence>
<dbReference type="GO" id="GO:0004364">
    <property type="term" value="F:glutathione transferase activity"/>
    <property type="evidence" value="ECO:0007669"/>
    <property type="project" value="TreeGrafter"/>
</dbReference>
<reference evidence="3" key="2">
    <citation type="journal article" date="2023" name="Microbiol Resour">
        <title>Decontamination and Annotation of the Draft Genome Sequence of the Oomycete Lagenidium giganteum ARSEF 373.</title>
        <authorList>
            <person name="Morgan W.R."/>
            <person name="Tartar A."/>
        </authorList>
    </citation>
    <scope>NUCLEOTIDE SEQUENCE</scope>
    <source>
        <strain evidence="3">ARSEF 373</strain>
    </source>
</reference>
<dbReference type="PROSITE" id="PS50405">
    <property type="entry name" value="GST_CTER"/>
    <property type="match status" value="2"/>
</dbReference>
<dbReference type="PANTHER" id="PTHR11571:SF252">
    <property type="entry name" value="GLUTATHIONE S-TRANSFERASE"/>
    <property type="match status" value="1"/>
</dbReference>
<dbReference type="SFLD" id="SFLDG00363">
    <property type="entry name" value="AMPS_(cytGST):_Alpha-__Mu-__Pi"/>
    <property type="match status" value="2"/>
</dbReference>
<dbReference type="PROSITE" id="PS50404">
    <property type="entry name" value="GST_NTER"/>
    <property type="match status" value="2"/>
</dbReference>
<evidence type="ECO:0000259" key="2">
    <source>
        <dbReference type="PROSITE" id="PS50405"/>
    </source>
</evidence>
<dbReference type="InterPro" id="IPR036282">
    <property type="entry name" value="Glutathione-S-Trfase_C_sf"/>
</dbReference>
<dbReference type="PANTHER" id="PTHR11571">
    <property type="entry name" value="GLUTATHIONE S-TRANSFERASE"/>
    <property type="match status" value="1"/>
</dbReference>
<dbReference type="SFLD" id="SFLDS00019">
    <property type="entry name" value="Glutathione_Transferase_(cytos"/>
    <property type="match status" value="2"/>
</dbReference>
<dbReference type="CDD" id="cd03192">
    <property type="entry name" value="GST_C_Sigma_like"/>
    <property type="match status" value="1"/>
</dbReference>
<evidence type="ECO:0000313" key="3">
    <source>
        <dbReference type="EMBL" id="DBA02482.1"/>
    </source>
</evidence>
<dbReference type="AlphaFoldDB" id="A0AAV2Z6Z7"/>
<dbReference type="InterPro" id="IPR050213">
    <property type="entry name" value="GST_superfamily"/>
</dbReference>
<dbReference type="CDD" id="cd03039">
    <property type="entry name" value="GST_N_Sigma_like"/>
    <property type="match status" value="2"/>
</dbReference>
<dbReference type="InterPro" id="IPR004046">
    <property type="entry name" value="GST_C"/>
</dbReference>
<dbReference type="EMBL" id="DAKRPA010000030">
    <property type="protein sequence ID" value="DBA02482.1"/>
    <property type="molecule type" value="Genomic_DNA"/>
</dbReference>
<feature type="domain" description="GST N-terminal" evidence="1">
    <location>
        <begin position="5"/>
        <end position="82"/>
    </location>
</feature>